<dbReference type="Proteomes" id="UP000252254">
    <property type="component" value="Unassembled WGS sequence"/>
</dbReference>
<dbReference type="GO" id="GO:0007165">
    <property type="term" value="P:signal transduction"/>
    <property type="evidence" value="ECO:0007669"/>
    <property type="project" value="UniProtKB-KW"/>
</dbReference>
<dbReference type="STRING" id="200904.GCA_900168775_02877"/>
<evidence type="ECO:0000313" key="13">
    <source>
        <dbReference type="EMBL" id="RBO95395.1"/>
    </source>
</evidence>
<dbReference type="AlphaFoldDB" id="A0A366DZV2"/>
<evidence type="ECO:0000256" key="2">
    <source>
        <dbReference type="ARBA" id="ARBA00022475"/>
    </source>
</evidence>
<name>A0A366DZV2_9BACI</name>
<dbReference type="SUPFAM" id="SSF58104">
    <property type="entry name" value="Methyl-accepting chemotaxis protein (MCP) signaling domain"/>
    <property type="match status" value="1"/>
</dbReference>
<dbReference type="Pfam" id="PF00015">
    <property type="entry name" value="MCPsignal"/>
    <property type="match status" value="1"/>
</dbReference>
<accession>A0A366DZV2</accession>
<evidence type="ECO:0000256" key="8">
    <source>
        <dbReference type="ARBA" id="ARBA00029447"/>
    </source>
</evidence>
<evidence type="ECO:0000256" key="7">
    <source>
        <dbReference type="ARBA" id="ARBA00023224"/>
    </source>
</evidence>
<evidence type="ECO:0000256" key="9">
    <source>
        <dbReference type="PROSITE-ProRule" id="PRU00284"/>
    </source>
</evidence>
<dbReference type="InterPro" id="IPR033479">
    <property type="entry name" value="dCache_1"/>
</dbReference>
<organism evidence="13 14">
    <name type="scientific">Paraliobacillus ryukyuensis</name>
    <dbReference type="NCBI Taxonomy" id="200904"/>
    <lineage>
        <taxon>Bacteria</taxon>
        <taxon>Bacillati</taxon>
        <taxon>Bacillota</taxon>
        <taxon>Bacilli</taxon>
        <taxon>Bacillales</taxon>
        <taxon>Bacillaceae</taxon>
        <taxon>Paraliobacillus</taxon>
    </lineage>
</organism>
<gene>
    <name evidence="13" type="ORF">DES48_108106</name>
</gene>
<sequence>MKSIKTRMLLFFSTLILVTVLGLGILSFINSSATVRNDANEALANTTAQGAKLVESYLAQQKFYLESLAANPIVLDEDVSLEEKIAFFESEAARTGFDSFSVGDTNAEVQTFNSDNAHFSMEGSPQYDQALSGDTVVSDVTIIEQEPYLIYYTPLKQKDKIVGVLTGTRPANKLTDIAESITEDSGQSTRTFIFNNAGTYQYHSDPTFVANELNLLDLADPEYMAQLSEETGEEQKVDPALAELATLFKEHISQGENGIGSHSFGGVDTLIGYAPINGTNWVLTVEMDEKEVMSGLNNLRNTLLIVIVFFLIIGTVATYFLSNSFSKPLIGVSNEIDKLANYDLTETKDDRFKKYLKRKDEIGKIAYALERMRENFGQLIKSTGNISDQVSASSQQLMATSQQTVKAADEVATTIDEIATGASSQASDTEAGAAQIQDLAGLIEKDQQYVSSLVESTDNVSALKDEGLASLKELIEKTNVNAKSIEEIKEIITTTNQSAEKISSASQMIKSISEQTNLLALNAAIEAARAGEAGKGFAVVADEVRKLAEQSNEFTEDIVQIIQELRAKTENAVTTMNHVVDNTNSQEESLELTNTKFVGIADAIEIMKKAMSSIAESGQGMLVKKNELISLIDSLSAIAEQNAAGAEEASASVEEQTASMQELANSTHELAELAETMQESISKFKL</sequence>
<dbReference type="InterPro" id="IPR004089">
    <property type="entry name" value="MCPsignal_dom"/>
</dbReference>
<comment type="similarity">
    <text evidence="8">Belongs to the methyl-accepting chemotaxis (MCP) protein family.</text>
</comment>
<proteinExistence type="inferred from homology"/>
<keyword evidence="14" id="KW-1185">Reference proteome</keyword>
<evidence type="ECO:0000256" key="1">
    <source>
        <dbReference type="ARBA" id="ARBA00004651"/>
    </source>
</evidence>
<evidence type="ECO:0000256" key="10">
    <source>
        <dbReference type="SAM" id="Phobius"/>
    </source>
</evidence>
<dbReference type="Gene3D" id="1.10.287.950">
    <property type="entry name" value="Methyl-accepting chemotaxis protein"/>
    <property type="match status" value="1"/>
</dbReference>
<dbReference type="InterPro" id="IPR003660">
    <property type="entry name" value="HAMP_dom"/>
</dbReference>
<comment type="caution">
    <text evidence="13">The sequence shown here is derived from an EMBL/GenBank/DDBJ whole genome shotgun (WGS) entry which is preliminary data.</text>
</comment>
<dbReference type="PANTHER" id="PTHR32089">
    <property type="entry name" value="METHYL-ACCEPTING CHEMOTAXIS PROTEIN MCPB"/>
    <property type="match status" value="1"/>
</dbReference>
<evidence type="ECO:0000256" key="5">
    <source>
        <dbReference type="ARBA" id="ARBA00022989"/>
    </source>
</evidence>
<evidence type="ECO:0000259" key="11">
    <source>
        <dbReference type="PROSITE" id="PS50111"/>
    </source>
</evidence>
<reference evidence="13 14" key="1">
    <citation type="submission" date="2018-06" db="EMBL/GenBank/DDBJ databases">
        <title>Genomic Encyclopedia of Type Strains, Phase IV (KMG-IV): sequencing the most valuable type-strain genomes for metagenomic binning, comparative biology and taxonomic classification.</title>
        <authorList>
            <person name="Goeker M."/>
        </authorList>
    </citation>
    <scope>NUCLEOTIDE SEQUENCE [LARGE SCALE GENOMIC DNA]</scope>
    <source>
        <strain evidence="13 14">DSM 15140</strain>
    </source>
</reference>
<dbReference type="CDD" id="cd12912">
    <property type="entry name" value="PDC2_MCP_like"/>
    <property type="match status" value="1"/>
</dbReference>
<comment type="subcellular location">
    <subcellularLocation>
        <location evidence="1">Cell membrane</location>
        <topology evidence="1">Multi-pass membrane protein</topology>
    </subcellularLocation>
</comment>
<keyword evidence="2" id="KW-1003">Cell membrane</keyword>
<dbReference type="Pfam" id="PF02743">
    <property type="entry name" value="dCache_1"/>
    <property type="match status" value="1"/>
</dbReference>
<dbReference type="RefSeq" id="WP_113869411.1">
    <property type="nucleotide sequence ID" value="NZ_BAABQN010000015.1"/>
</dbReference>
<keyword evidence="6 10" id="KW-0472">Membrane</keyword>
<dbReference type="InterPro" id="IPR029151">
    <property type="entry name" value="Sensor-like_sf"/>
</dbReference>
<keyword evidence="3" id="KW-0145">Chemotaxis</keyword>
<evidence type="ECO:0000259" key="12">
    <source>
        <dbReference type="PROSITE" id="PS50885"/>
    </source>
</evidence>
<dbReference type="SUPFAM" id="SSF103190">
    <property type="entry name" value="Sensory domain-like"/>
    <property type="match status" value="1"/>
</dbReference>
<feature type="domain" description="HAMP" evidence="12">
    <location>
        <begin position="323"/>
        <end position="381"/>
    </location>
</feature>
<evidence type="ECO:0000313" key="14">
    <source>
        <dbReference type="Proteomes" id="UP000252254"/>
    </source>
</evidence>
<dbReference type="OrthoDB" id="243053at2"/>
<feature type="transmembrane region" description="Helical" evidence="10">
    <location>
        <begin position="303"/>
        <end position="321"/>
    </location>
</feature>
<dbReference type="GO" id="GO:0005886">
    <property type="term" value="C:plasma membrane"/>
    <property type="evidence" value="ECO:0007669"/>
    <property type="project" value="UniProtKB-SubCell"/>
</dbReference>
<dbReference type="GO" id="GO:0006935">
    <property type="term" value="P:chemotaxis"/>
    <property type="evidence" value="ECO:0007669"/>
    <property type="project" value="UniProtKB-KW"/>
</dbReference>
<evidence type="ECO:0000256" key="6">
    <source>
        <dbReference type="ARBA" id="ARBA00023136"/>
    </source>
</evidence>
<protein>
    <submittedName>
        <fullName evidence="13">Methyl-accepting chemotaxis sensory transducer with Cache sensor</fullName>
    </submittedName>
</protein>
<keyword evidence="5 10" id="KW-1133">Transmembrane helix</keyword>
<keyword evidence="7 9" id="KW-0807">Transducer</keyword>
<keyword evidence="4 10" id="KW-0812">Transmembrane</keyword>
<dbReference type="PANTHER" id="PTHR32089:SF112">
    <property type="entry name" value="LYSOZYME-LIKE PROTEIN-RELATED"/>
    <property type="match status" value="1"/>
</dbReference>
<dbReference type="EMBL" id="QNRI01000008">
    <property type="protein sequence ID" value="RBO95395.1"/>
    <property type="molecule type" value="Genomic_DNA"/>
</dbReference>
<dbReference type="PROSITE" id="PS50885">
    <property type="entry name" value="HAMP"/>
    <property type="match status" value="1"/>
</dbReference>
<feature type="domain" description="Methyl-accepting transducer" evidence="11">
    <location>
        <begin position="400"/>
        <end position="657"/>
    </location>
</feature>
<evidence type="ECO:0000256" key="3">
    <source>
        <dbReference type="ARBA" id="ARBA00022500"/>
    </source>
</evidence>
<dbReference type="PROSITE" id="PS50111">
    <property type="entry name" value="CHEMOTAXIS_TRANSDUC_2"/>
    <property type="match status" value="1"/>
</dbReference>
<dbReference type="SMART" id="SM00283">
    <property type="entry name" value="MA"/>
    <property type="match status" value="1"/>
</dbReference>
<dbReference type="Gene3D" id="3.30.450.20">
    <property type="entry name" value="PAS domain"/>
    <property type="match status" value="1"/>
</dbReference>
<evidence type="ECO:0000256" key="4">
    <source>
        <dbReference type="ARBA" id="ARBA00022692"/>
    </source>
</evidence>